<gene>
    <name evidence="1" type="ORF">DKM44_07950</name>
</gene>
<evidence type="ECO:0000313" key="1">
    <source>
        <dbReference type="EMBL" id="AWN23165.1"/>
    </source>
</evidence>
<dbReference type="EMBL" id="CP029494">
    <property type="protein sequence ID" value="AWN23165.1"/>
    <property type="molecule type" value="Genomic_DNA"/>
</dbReference>
<dbReference type="OrthoDB" id="71145at2"/>
<dbReference type="Proteomes" id="UP000245368">
    <property type="component" value="Chromosome"/>
</dbReference>
<reference evidence="1 2" key="1">
    <citation type="submission" date="2018-05" db="EMBL/GenBank/DDBJ databases">
        <title>Complete Genome Sequence of Deinococcus sp. strain 17bor-2.</title>
        <authorList>
            <person name="Srinivasan S."/>
        </authorList>
    </citation>
    <scope>NUCLEOTIDE SEQUENCE [LARGE SCALE GENOMIC DNA]</scope>
    <source>
        <strain evidence="1 2">17bor-2</strain>
    </source>
</reference>
<dbReference type="KEGG" id="dez:DKM44_07950"/>
<evidence type="ECO:0000313" key="2">
    <source>
        <dbReference type="Proteomes" id="UP000245368"/>
    </source>
</evidence>
<organism evidence="1 2">
    <name type="scientific">Deinococcus irradiatisoli</name>
    <dbReference type="NCBI Taxonomy" id="2202254"/>
    <lineage>
        <taxon>Bacteria</taxon>
        <taxon>Thermotogati</taxon>
        <taxon>Deinococcota</taxon>
        <taxon>Deinococci</taxon>
        <taxon>Deinococcales</taxon>
        <taxon>Deinococcaceae</taxon>
        <taxon>Deinococcus</taxon>
    </lineage>
</organism>
<keyword evidence="2" id="KW-1185">Reference proteome</keyword>
<accession>A0A2Z3JDX9</accession>
<protein>
    <submittedName>
        <fullName evidence="1">Uncharacterized protein</fullName>
    </submittedName>
</protein>
<dbReference type="AlphaFoldDB" id="A0A2Z3JDX9"/>
<dbReference type="RefSeq" id="WP_109826766.1">
    <property type="nucleotide sequence ID" value="NZ_CP029494.1"/>
</dbReference>
<sequence>MDEQYKGYRIHIERPSLPQFSSGPLRGGAAQTWKVTVDGRDVARHVVRRKMDDFGEVLEAARKYVNRLPARASSEEAQE</sequence>
<proteinExistence type="predicted"/>
<name>A0A2Z3JDX9_9DEIO</name>